<comment type="caution">
    <text evidence="2">The sequence shown here is derived from an EMBL/GenBank/DDBJ whole genome shotgun (WGS) entry which is preliminary data.</text>
</comment>
<evidence type="ECO:0000313" key="2">
    <source>
        <dbReference type="EMBL" id="MBD8063039.1"/>
    </source>
</evidence>
<dbReference type="InterPro" id="IPR052897">
    <property type="entry name" value="Sec-Metab_Biosynth_Hydrolase"/>
</dbReference>
<dbReference type="Proteomes" id="UP000661894">
    <property type="component" value="Unassembled WGS sequence"/>
</dbReference>
<evidence type="ECO:0000313" key="3">
    <source>
        <dbReference type="Proteomes" id="UP000661894"/>
    </source>
</evidence>
<dbReference type="PANTHER" id="PTHR37017">
    <property type="entry name" value="AB HYDROLASE-1 DOMAIN-CONTAINING PROTEIN-RELATED"/>
    <property type="match status" value="1"/>
</dbReference>
<dbReference type="InterPro" id="IPR029058">
    <property type="entry name" value="AB_hydrolase_fold"/>
</dbReference>
<protein>
    <submittedName>
        <fullName evidence="2">Alpha/beta hydrolase</fullName>
    </submittedName>
</protein>
<dbReference type="InterPro" id="IPR000073">
    <property type="entry name" value="AB_hydrolase_1"/>
</dbReference>
<keyword evidence="2" id="KW-0378">Hydrolase</keyword>
<dbReference type="PANTHER" id="PTHR37017:SF3">
    <property type="entry name" value="AB HYDROLASE-1 DOMAIN-CONTAINING PROTEIN"/>
    <property type="match status" value="1"/>
</dbReference>
<dbReference type="SUPFAM" id="SSF53474">
    <property type="entry name" value="alpha/beta-Hydrolases"/>
    <property type="match status" value="1"/>
</dbReference>
<dbReference type="GO" id="GO:0016787">
    <property type="term" value="F:hydrolase activity"/>
    <property type="evidence" value="ECO:0007669"/>
    <property type="project" value="UniProtKB-KW"/>
</dbReference>
<proteinExistence type="predicted"/>
<feature type="domain" description="AB hydrolase-1" evidence="1">
    <location>
        <begin position="5"/>
        <end position="223"/>
    </location>
</feature>
<keyword evidence="3" id="KW-1185">Reference proteome</keyword>
<dbReference type="Pfam" id="PF12697">
    <property type="entry name" value="Abhydrolase_6"/>
    <property type="match status" value="1"/>
</dbReference>
<reference evidence="2 3" key="1">
    <citation type="submission" date="2020-08" db="EMBL/GenBank/DDBJ databases">
        <title>A Genomic Blueprint of the Chicken Gut Microbiome.</title>
        <authorList>
            <person name="Gilroy R."/>
            <person name="Ravi A."/>
            <person name="Getino M."/>
            <person name="Pursley I."/>
            <person name="Horton D.L."/>
            <person name="Alikhan N.-F."/>
            <person name="Baker D."/>
            <person name="Gharbi K."/>
            <person name="Hall N."/>
            <person name="Watson M."/>
            <person name="Adriaenssens E.M."/>
            <person name="Foster-Nyarko E."/>
            <person name="Jarju S."/>
            <person name="Secka A."/>
            <person name="Antonio M."/>
            <person name="Oren A."/>
            <person name="Chaudhuri R."/>
            <person name="La Ragione R.M."/>
            <person name="Hildebrand F."/>
            <person name="Pallen M.J."/>
        </authorList>
    </citation>
    <scope>NUCLEOTIDE SEQUENCE [LARGE SCALE GENOMIC DNA]</scope>
    <source>
        <strain evidence="2 3">Sa1BUA1</strain>
    </source>
</reference>
<gene>
    <name evidence="2" type="ORF">H9624_12005</name>
</gene>
<organism evidence="2 3">
    <name type="scientific">Oceanitalea stevensii</name>
    <dbReference type="NCBI Taxonomy" id="2763072"/>
    <lineage>
        <taxon>Bacteria</taxon>
        <taxon>Bacillati</taxon>
        <taxon>Actinomycetota</taxon>
        <taxon>Actinomycetes</taxon>
        <taxon>Micrococcales</taxon>
        <taxon>Bogoriellaceae</taxon>
        <taxon>Georgenia</taxon>
    </lineage>
</organism>
<name>A0ABR8Z470_9MICO</name>
<dbReference type="EMBL" id="JACSPO010000007">
    <property type="protein sequence ID" value="MBD8063039.1"/>
    <property type="molecule type" value="Genomic_DNA"/>
</dbReference>
<accession>A0ABR8Z470</accession>
<dbReference type="Gene3D" id="3.40.50.1820">
    <property type="entry name" value="alpha/beta hydrolase"/>
    <property type="match status" value="1"/>
</dbReference>
<evidence type="ECO:0000259" key="1">
    <source>
        <dbReference type="Pfam" id="PF12697"/>
    </source>
</evidence>
<dbReference type="RefSeq" id="WP_251840141.1">
    <property type="nucleotide sequence ID" value="NZ_JACSPO010000007.1"/>
</dbReference>
<sequence length="237" mass="25129">MAHPVILVPGFWLGAWAWEDVLADLSRAGCEAEALTLPGLEAADTDRSGITFQDHVDAICTAVEATGRPTVLAVHSGAGFSGYAASDRLTDRLAAMVYVDTAPGVGAMDPDFAGVDMPLDWESLAAEENLDGLSEEQLQTFRARAVPQPGGVLCGTADLVNDARRDVPSTFVCTSFTAEAYRTYAAEGTMAWLAGIPELTDTTWIDLPTSHWPMWSRPRELAAVIAEVAGADTSALT</sequence>